<feature type="chain" id="PRO_5043898660" evidence="1">
    <location>
        <begin position="18"/>
        <end position="90"/>
    </location>
</feature>
<reference evidence="2 3" key="1">
    <citation type="journal article" date="2021" name="Elife">
        <title>Chloroplast acquisition without the gene transfer in kleptoplastic sea slugs, Plakobranchus ocellatus.</title>
        <authorList>
            <person name="Maeda T."/>
            <person name="Takahashi S."/>
            <person name="Yoshida T."/>
            <person name="Shimamura S."/>
            <person name="Takaki Y."/>
            <person name="Nagai Y."/>
            <person name="Toyoda A."/>
            <person name="Suzuki Y."/>
            <person name="Arimoto A."/>
            <person name="Ishii H."/>
            <person name="Satoh N."/>
            <person name="Nishiyama T."/>
            <person name="Hasebe M."/>
            <person name="Maruyama T."/>
            <person name="Minagawa J."/>
            <person name="Obokata J."/>
            <person name="Shigenobu S."/>
        </authorList>
    </citation>
    <scope>NUCLEOTIDE SEQUENCE [LARGE SCALE GENOMIC DNA]</scope>
</reference>
<protein>
    <submittedName>
        <fullName evidence="2">Uncharacterized protein</fullName>
    </submittedName>
</protein>
<evidence type="ECO:0000256" key="1">
    <source>
        <dbReference type="SAM" id="SignalP"/>
    </source>
</evidence>
<name>A0AAV3ZJA4_9GAST</name>
<feature type="signal peptide" evidence="1">
    <location>
        <begin position="1"/>
        <end position="17"/>
    </location>
</feature>
<dbReference type="Proteomes" id="UP000735302">
    <property type="component" value="Unassembled WGS sequence"/>
</dbReference>
<organism evidence="2 3">
    <name type="scientific">Plakobranchus ocellatus</name>
    <dbReference type="NCBI Taxonomy" id="259542"/>
    <lineage>
        <taxon>Eukaryota</taxon>
        <taxon>Metazoa</taxon>
        <taxon>Spiralia</taxon>
        <taxon>Lophotrochozoa</taxon>
        <taxon>Mollusca</taxon>
        <taxon>Gastropoda</taxon>
        <taxon>Heterobranchia</taxon>
        <taxon>Euthyneura</taxon>
        <taxon>Panpulmonata</taxon>
        <taxon>Sacoglossa</taxon>
        <taxon>Placobranchoidea</taxon>
        <taxon>Plakobranchidae</taxon>
        <taxon>Plakobranchus</taxon>
    </lineage>
</organism>
<evidence type="ECO:0000313" key="2">
    <source>
        <dbReference type="EMBL" id="GFN96030.1"/>
    </source>
</evidence>
<comment type="caution">
    <text evidence="2">The sequence shown here is derived from an EMBL/GenBank/DDBJ whole genome shotgun (WGS) entry which is preliminary data.</text>
</comment>
<keyword evidence="3" id="KW-1185">Reference proteome</keyword>
<evidence type="ECO:0000313" key="3">
    <source>
        <dbReference type="Proteomes" id="UP000735302"/>
    </source>
</evidence>
<dbReference type="AlphaFoldDB" id="A0AAV3ZJA4"/>
<gene>
    <name evidence="2" type="ORF">PoB_002253600</name>
</gene>
<sequence>MHRLLAVLTLAACFSLAASPQQGDLRLSGLTSGQTPVARLEPAIAESADLREGGLASHCATAAPITWEKPSYSGHSHALLSQALHDQNNN</sequence>
<dbReference type="EMBL" id="BLXT01002628">
    <property type="protein sequence ID" value="GFN96030.1"/>
    <property type="molecule type" value="Genomic_DNA"/>
</dbReference>
<accession>A0AAV3ZJA4</accession>
<proteinExistence type="predicted"/>
<keyword evidence="1" id="KW-0732">Signal</keyword>